<dbReference type="EMBL" id="CAJMWY010001675">
    <property type="protein sequence ID" value="CAE6473119.1"/>
    <property type="molecule type" value="Genomic_DNA"/>
</dbReference>
<organism evidence="1 2">
    <name type="scientific">Rhizoctonia solani</name>
    <dbReference type="NCBI Taxonomy" id="456999"/>
    <lineage>
        <taxon>Eukaryota</taxon>
        <taxon>Fungi</taxon>
        <taxon>Dikarya</taxon>
        <taxon>Basidiomycota</taxon>
        <taxon>Agaricomycotina</taxon>
        <taxon>Agaricomycetes</taxon>
        <taxon>Cantharellales</taxon>
        <taxon>Ceratobasidiaceae</taxon>
        <taxon>Rhizoctonia</taxon>
    </lineage>
</organism>
<dbReference type="Proteomes" id="UP000663861">
    <property type="component" value="Unassembled WGS sequence"/>
</dbReference>
<dbReference type="AlphaFoldDB" id="A0A8H3GZI7"/>
<sequence length="131" mass="14671">MPKSIIKADTLQLGKFNGRSGGIEKFSRARYQRDGAIDKKSPRSRLGCQHRDPTCAYKHNATIRHEPSSIPEYITRILKCRQNTYRVLDCPYLCTGGGGSRRCGCSGGYLRVRYASGTRRCCLGRLTLVVI</sequence>
<protein>
    <submittedName>
        <fullName evidence="1">Uncharacterized protein</fullName>
    </submittedName>
</protein>
<gene>
    <name evidence="1" type="ORF">RDB_LOCUS86000</name>
</gene>
<name>A0A8H3GZI7_9AGAM</name>
<evidence type="ECO:0000313" key="1">
    <source>
        <dbReference type="EMBL" id="CAE6473119.1"/>
    </source>
</evidence>
<evidence type="ECO:0000313" key="2">
    <source>
        <dbReference type="Proteomes" id="UP000663861"/>
    </source>
</evidence>
<proteinExistence type="predicted"/>
<accession>A0A8H3GZI7</accession>
<comment type="caution">
    <text evidence="1">The sequence shown here is derived from an EMBL/GenBank/DDBJ whole genome shotgun (WGS) entry which is preliminary data.</text>
</comment>
<reference evidence="1" key="1">
    <citation type="submission" date="2021-01" db="EMBL/GenBank/DDBJ databases">
        <authorList>
            <person name="Kaushik A."/>
        </authorList>
    </citation>
    <scope>NUCLEOTIDE SEQUENCE</scope>
    <source>
        <strain evidence="1">AG4-RS23</strain>
    </source>
</reference>